<dbReference type="Gene3D" id="3.40.190.10">
    <property type="entry name" value="Periplasmic binding protein-like II"/>
    <property type="match status" value="1"/>
</dbReference>
<evidence type="ECO:0000256" key="2">
    <source>
        <dbReference type="SAM" id="SignalP"/>
    </source>
</evidence>
<dbReference type="EMBL" id="JBHSRS010000002">
    <property type="protein sequence ID" value="MFC6279866.1"/>
    <property type="molecule type" value="Genomic_DNA"/>
</dbReference>
<dbReference type="CDD" id="cd13578">
    <property type="entry name" value="PBP2_Bug27"/>
    <property type="match status" value="1"/>
</dbReference>
<protein>
    <submittedName>
        <fullName evidence="3">Bug family tripartite tricarboxylate transporter substrate binding protein</fullName>
    </submittedName>
</protein>
<comment type="similarity">
    <text evidence="1">Belongs to the UPF0065 (bug) family.</text>
</comment>
<dbReference type="RefSeq" id="WP_371435477.1">
    <property type="nucleotide sequence ID" value="NZ_JBHSRS010000002.1"/>
</dbReference>
<evidence type="ECO:0000313" key="4">
    <source>
        <dbReference type="Proteomes" id="UP001596270"/>
    </source>
</evidence>
<comment type="caution">
    <text evidence="3">The sequence shown here is derived from an EMBL/GenBank/DDBJ whole genome shotgun (WGS) entry which is preliminary data.</text>
</comment>
<dbReference type="SUPFAM" id="SSF53850">
    <property type="entry name" value="Periplasmic binding protein-like II"/>
    <property type="match status" value="1"/>
</dbReference>
<keyword evidence="4" id="KW-1185">Reference proteome</keyword>
<organism evidence="3 4">
    <name type="scientific">Polaromonas aquatica</name>
    <dbReference type="NCBI Taxonomy" id="332657"/>
    <lineage>
        <taxon>Bacteria</taxon>
        <taxon>Pseudomonadati</taxon>
        <taxon>Pseudomonadota</taxon>
        <taxon>Betaproteobacteria</taxon>
        <taxon>Burkholderiales</taxon>
        <taxon>Comamonadaceae</taxon>
        <taxon>Polaromonas</taxon>
    </lineage>
</organism>
<sequence length="323" mass="34565">MNFRTTIAAAFCCLLPLAAVSQAYPQRPVKIVVPYAPGGGVDVMARMLADRLQQKWGKPVIVENKVGASTIIGAVAVAKAASDGHTLLLTSESTITSNPYLFEKLPYDPIRELLPVSQLVSLPQMVVAHPSVTASTLDELVALAKAKPNELNYASYGSGSLPHLLFEGLKARTGAQMTQVPYKGITPAVSAVLAGEAQLTLAGASLTQGYISAGKLKPIAVARQERLAEFPQVPTLREAGFADIDPHESWFGLFVTGGTSSTIVQKIYRDVAEVGADAVFRERYVLARGLDPVFSSPEEFAKFIQADMRQKARLIRISGAKAE</sequence>
<dbReference type="PANTHER" id="PTHR42928">
    <property type="entry name" value="TRICARBOXYLATE-BINDING PROTEIN"/>
    <property type="match status" value="1"/>
</dbReference>
<evidence type="ECO:0000313" key="3">
    <source>
        <dbReference type="EMBL" id="MFC6279866.1"/>
    </source>
</evidence>
<dbReference type="InterPro" id="IPR042100">
    <property type="entry name" value="Bug_dom1"/>
</dbReference>
<proteinExistence type="inferred from homology"/>
<dbReference type="PANTHER" id="PTHR42928:SF5">
    <property type="entry name" value="BLR1237 PROTEIN"/>
    <property type="match status" value="1"/>
</dbReference>
<feature type="signal peptide" evidence="2">
    <location>
        <begin position="1"/>
        <end position="23"/>
    </location>
</feature>
<dbReference type="PIRSF" id="PIRSF017082">
    <property type="entry name" value="YflP"/>
    <property type="match status" value="1"/>
</dbReference>
<accession>A0ABW1TQH5</accession>
<dbReference type="Gene3D" id="3.40.190.150">
    <property type="entry name" value="Bordetella uptake gene, domain 1"/>
    <property type="match status" value="1"/>
</dbReference>
<dbReference type="Pfam" id="PF03401">
    <property type="entry name" value="TctC"/>
    <property type="match status" value="1"/>
</dbReference>
<reference evidence="4" key="1">
    <citation type="journal article" date="2019" name="Int. J. Syst. Evol. Microbiol.">
        <title>The Global Catalogue of Microorganisms (GCM) 10K type strain sequencing project: providing services to taxonomists for standard genome sequencing and annotation.</title>
        <authorList>
            <consortium name="The Broad Institute Genomics Platform"/>
            <consortium name="The Broad Institute Genome Sequencing Center for Infectious Disease"/>
            <person name="Wu L."/>
            <person name="Ma J."/>
        </authorList>
    </citation>
    <scope>NUCLEOTIDE SEQUENCE [LARGE SCALE GENOMIC DNA]</scope>
    <source>
        <strain evidence="4">CCUG 39402</strain>
    </source>
</reference>
<dbReference type="Proteomes" id="UP001596270">
    <property type="component" value="Unassembled WGS sequence"/>
</dbReference>
<name>A0ABW1TQH5_9BURK</name>
<keyword evidence="2" id="KW-0732">Signal</keyword>
<evidence type="ECO:0000256" key="1">
    <source>
        <dbReference type="ARBA" id="ARBA00006987"/>
    </source>
</evidence>
<feature type="chain" id="PRO_5045889465" evidence="2">
    <location>
        <begin position="24"/>
        <end position="323"/>
    </location>
</feature>
<gene>
    <name evidence="3" type="ORF">ACFQND_01250</name>
</gene>
<dbReference type="InterPro" id="IPR005064">
    <property type="entry name" value="BUG"/>
</dbReference>